<feature type="domain" description="RDD" evidence="8">
    <location>
        <begin position="312"/>
        <end position="462"/>
    </location>
</feature>
<proteinExistence type="predicted"/>
<evidence type="ECO:0000256" key="6">
    <source>
        <dbReference type="SAM" id="MobiDB-lite"/>
    </source>
</evidence>
<comment type="caution">
    <text evidence="10">The sequence shown here is derived from an EMBL/GenBank/DDBJ whole genome shotgun (WGS) entry which is preliminary data.</text>
</comment>
<keyword evidence="2" id="KW-1003">Cell membrane</keyword>
<feature type="domain" description="DUF2510" evidence="9">
    <location>
        <begin position="13"/>
        <end position="44"/>
    </location>
</feature>
<sequence>MTSPSLDGNVPGPGYYPDPSIPGYIRYWSGTAWVPGTSRPAPAEGEPMPAPPASVAASLPALAAPVPPTARQAPQTAGRPAEETGPVFLDEEPEPGQERAARGGAWQADATRQDGFGGENDRRVSWGDASSAAPEHASALPKARDPRLPPAGAPDAAAAPADGGAPASGAPGRGTLQMRPRPQGAAPSGPQTRPAVGEQRAEPAPAAVPAAQAWPGPRTEEPPAEPLRAASLPVRREESAPVPAAAVPSQAQAQAPASAPAPSADRPVGWAQQVHQLAQQQPQPGAGEGVMPWKPPVDDPFLRAARAQGRPAPLGRRLAARLLDTVVLGAVVSAVGVPLWGKSVEHIDAKVEQARQTGRTVTVWLIDGTTGTYLAIVAAVLLVVGVLYEALPTAKWGRTPGKKLFGLRVLDIESHDTPSFGRTLRRWLVYGGLGVLAVGVVNALWCLFDRPWRQCWHDKAAGTFVASADDGRDG</sequence>
<keyword evidence="3 7" id="KW-0812">Transmembrane</keyword>
<keyword evidence="4 7" id="KW-1133">Transmembrane helix</keyword>
<feature type="compositionally biased region" description="Low complexity" evidence="6">
    <location>
        <begin position="202"/>
        <end position="217"/>
    </location>
</feature>
<dbReference type="InterPro" id="IPR018929">
    <property type="entry name" value="DUF2510"/>
</dbReference>
<reference evidence="10 11" key="1">
    <citation type="journal article" date="2017" name="Biochemistry">
        <title>Identification of the Biosynthetic Pathway for the Antibiotic Bicyclomycin.</title>
        <authorList>
            <person name="Patteson J."/>
            <person name="Cai W."/>
            <person name="Johnson R.A."/>
            <person name="Santa Maria K."/>
            <person name="Li B."/>
        </authorList>
    </citation>
    <scope>NUCLEOTIDE SEQUENCE [LARGE SCALE GENOMIC DNA]</scope>
    <source>
        <strain evidence="10 11">ATCC 21532</strain>
    </source>
</reference>
<dbReference type="InterPro" id="IPR051791">
    <property type="entry name" value="Pra-immunoreactive"/>
</dbReference>
<feature type="transmembrane region" description="Helical" evidence="7">
    <location>
        <begin position="318"/>
        <end position="340"/>
    </location>
</feature>
<protein>
    <submittedName>
        <fullName evidence="10">Uncharacterized protein</fullName>
    </submittedName>
</protein>
<organism evidence="10 11">
    <name type="scientific">Streptomyces cinnamoneus</name>
    <name type="common">Streptoverticillium cinnamoneum</name>
    <dbReference type="NCBI Taxonomy" id="53446"/>
    <lineage>
        <taxon>Bacteria</taxon>
        <taxon>Bacillati</taxon>
        <taxon>Actinomycetota</taxon>
        <taxon>Actinomycetes</taxon>
        <taxon>Kitasatosporales</taxon>
        <taxon>Streptomycetaceae</taxon>
        <taxon>Streptomyces</taxon>
        <taxon>Streptomyces cinnamoneus group</taxon>
    </lineage>
</organism>
<feature type="transmembrane region" description="Helical" evidence="7">
    <location>
        <begin position="361"/>
        <end position="388"/>
    </location>
</feature>
<dbReference type="AlphaFoldDB" id="A0A2G1XF45"/>
<feature type="region of interest" description="Disordered" evidence="6">
    <location>
        <begin position="32"/>
        <end position="299"/>
    </location>
</feature>
<dbReference type="PANTHER" id="PTHR36115:SF4">
    <property type="entry name" value="MEMBRANE PROTEIN"/>
    <property type="match status" value="1"/>
</dbReference>
<dbReference type="Proteomes" id="UP000222531">
    <property type="component" value="Unassembled WGS sequence"/>
</dbReference>
<evidence type="ECO:0000256" key="7">
    <source>
        <dbReference type="SAM" id="Phobius"/>
    </source>
</evidence>
<evidence type="ECO:0000256" key="1">
    <source>
        <dbReference type="ARBA" id="ARBA00004651"/>
    </source>
</evidence>
<feature type="compositionally biased region" description="Low complexity" evidence="6">
    <location>
        <begin position="272"/>
        <end position="283"/>
    </location>
</feature>
<name>A0A2G1XF45_STRCJ</name>
<evidence type="ECO:0000259" key="9">
    <source>
        <dbReference type="Pfam" id="PF10708"/>
    </source>
</evidence>
<dbReference type="EMBL" id="NHZO01000151">
    <property type="protein sequence ID" value="PHQ49853.1"/>
    <property type="molecule type" value="Genomic_DNA"/>
</dbReference>
<feature type="compositionally biased region" description="Low complexity" evidence="6">
    <location>
        <begin position="240"/>
        <end position="264"/>
    </location>
</feature>
<feature type="transmembrane region" description="Helical" evidence="7">
    <location>
        <begin position="427"/>
        <end position="448"/>
    </location>
</feature>
<dbReference type="Pfam" id="PF06271">
    <property type="entry name" value="RDD"/>
    <property type="match status" value="1"/>
</dbReference>
<evidence type="ECO:0000256" key="3">
    <source>
        <dbReference type="ARBA" id="ARBA00022692"/>
    </source>
</evidence>
<evidence type="ECO:0000256" key="2">
    <source>
        <dbReference type="ARBA" id="ARBA00022475"/>
    </source>
</evidence>
<keyword evidence="5 7" id="KW-0472">Membrane</keyword>
<evidence type="ECO:0000256" key="5">
    <source>
        <dbReference type="ARBA" id="ARBA00023136"/>
    </source>
</evidence>
<accession>A0A2G1XF45</accession>
<dbReference type="GO" id="GO:0005886">
    <property type="term" value="C:plasma membrane"/>
    <property type="evidence" value="ECO:0007669"/>
    <property type="project" value="UniProtKB-SubCell"/>
</dbReference>
<dbReference type="Pfam" id="PF10708">
    <property type="entry name" value="DUF2510"/>
    <property type="match status" value="1"/>
</dbReference>
<feature type="compositionally biased region" description="Low complexity" evidence="6">
    <location>
        <begin position="40"/>
        <end position="64"/>
    </location>
</feature>
<dbReference type="PANTHER" id="PTHR36115">
    <property type="entry name" value="PROLINE-RICH ANTIGEN HOMOLOG-RELATED"/>
    <property type="match status" value="1"/>
</dbReference>
<comment type="subcellular location">
    <subcellularLocation>
        <location evidence="1">Cell membrane</location>
        <topology evidence="1">Multi-pass membrane protein</topology>
    </subcellularLocation>
</comment>
<evidence type="ECO:0000256" key="4">
    <source>
        <dbReference type="ARBA" id="ARBA00022989"/>
    </source>
</evidence>
<evidence type="ECO:0000259" key="8">
    <source>
        <dbReference type="Pfam" id="PF06271"/>
    </source>
</evidence>
<evidence type="ECO:0000313" key="10">
    <source>
        <dbReference type="EMBL" id="PHQ49853.1"/>
    </source>
</evidence>
<dbReference type="InterPro" id="IPR010432">
    <property type="entry name" value="RDD"/>
</dbReference>
<feature type="compositionally biased region" description="Low complexity" evidence="6">
    <location>
        <begin position="153"/>
        <end position="174"/>
    </location>
</feature>
<keyword evidence="11" id="KW-1185">Reference proteome</keyword>
<dbReference type="OrthoDB" id="4207282at2"/>
<gene>
    <name evidence="10" type="ORF">BLA24_19625</name>
</gene>
<evidence type="ECO:0000313" key="11">
    <source>
        <dbReference type="Proteomes" id="UP000222531"/>
    </source>
</evidence>